<protein>
    <submittedName>
        <fullName evidence="8">MFS transporter</fullName>
    </submittedName>
</protein>
<gene>
    <name evidence="8" type="ORF">R6G80_01535</name>
</gene>
<dbReference type="Proteomes" id="UP001281731">
    <property type="component" value="Unassembled WGS sequence"/>
</dbReference>
<dbReference type="SUPFAM" id="SSF103473">
    <property type="entry name" value="MFS general substrate transporter"/>
    <property type="match status" value="2"/>
</dbReference>
<dbReference type="PROSITE" id="PS50850">
    <property type="entry name" value="MFS"/>
    <property type="match status" value="1"/>
</dbReference>
<dbReference type="PRINTS" id="PR01036">
    <property type="entry name" value="TCRTETB"/>
</dbReference>
<dbReference type="InterPro" id="IPR036259">
    <property type="entry name" value="MFS_trans_sf"/>
</dbReference>
<feature type="transmembrane region" description="Helical" evidence="6">
    <location>
        <begin position="96"/>
        <end position="117"/>
    </location>
</feature>
<feature type="transmembrane region" description="Helical" evidence="6">
    <location>
        <begin position="407"/>
        <end position="427"/>
    </location>
</feature>
<dbReference type="RefSeq" id="WP_102165242.1">
    <property type="nucleotide sequence ID" value="NZ_CP126967.1"/>
</dbReference>
<feature type="transmembrane region" description="Helical" evidence="6">
    <location>
        <begin position="277"/>
        <end position="299"/>
    </location>
</feature>
<dbReference type="PANTHER" id="PTHR42718:SF9">
    <property type="entry name" value="MAJOR FACILITATOR SUPERFAMILY MULTIDRUG TRANSPORTER MFSC"/>
    <property type="match status" value="1"/>
</dbReference>
<keyword evidence="4 6" id="KW-1133">Transmembrane helix</keyword>
<feature type="transmembrane region" description="Helical" evidence="6">
    <location>
        <begin position="65"/>
        <end position="84"/>
    </location>
</feature>
<sequence length="477" mass="51557">MNSKHKTQDIAPSAALSQEEVEANNRMAIGVLIPLLITFILGTLCLQGFNLVFQQIGKDVGAPQQAPLITSFPIIVLGIVCFIYGSLGDFVSLKKLVYFGLGMLVVGSVLGFLLNYYFTPNLWTVIVARVLQTAGEQVAGSAYLVVTTKYLKPSLRALFFGIFSAGYQVSAAIGVFAAGILSAISWQFLFLVPAVTILLLPFLRNLPDHNGTGSKVDTVGFLIFGFATAFLTLFFSYKLWWLLLVAIGLFLVFGIYIHQAKNPFITPAFFKNTRWILAILLIAVFYFVNYCAGPLVNAIARDVYHLETHEVSNYLAWSFILAAVTATLAGAIVRKIGRTPVIIFSASLMALSFILPAFFVDKGMGWVYIMSFMFYGGTGLMYAPVVSTVIDTLPTSESGRGVGLNDLIMNVTASIGIATFGGSLFGGAGESTSITGLTGAAATFSNIMLICGAIFVAGLVYYLVVYRYIARTPRVAK</sequence>
<feature type="transmembrane region" description="Helical" evidence="6">
    <location>
        <begin position="158"/>
        <end position="178"/>
    </location>
</feature>
<evidence type="ECO:0000256" key="4">
    <source>
        <dbReference type="ARBA" id="ARBA00022989"/>
    </source>
</evidence>
<evidence type="ECO:0000256" key="6">
    <source>
        <dbReference type="SAM" id="Phobius"/>
    </source>
</evidence>
<evidence type="ECO:0000256" key="3">
    <source>
        <dbReference type="ARBA" id="ARBA00022692"/>
    </source>
</evidence>
<reference evidence="8" key="1">
    <citation type="submission" date="2023-10" db="EMBL/GenBank/DDBJ databases">
        <title>Whole Genome based description of the genera Actinobaculum and Actinotignum reveals a complex phylogenetic relationship within the species included in the genus Actinotignum.</title>
        <authorList>
            <person name="Jensen C.S."/>
            <person name="Dargis R."/>
            <person name="Kemp M."/>
            <person name="Christensen J.J."/>
        </authorList>
    </citation>
    <scope>NUCLEOTIDE SEQUENCE</scope>
    <source>
        <strain evidence="8">SLA_B511</strain>
    </source>
</reference>
<name>A0AAW9HVQ0_9ACTO</name>
<dbReference type="InterPro" id="IPR020846">
    <property type="entry name" value="MFS_dom"/>
</dbReference>
<dbReference type="GO" id="GO:0022857">
    <property type="term" value="F:transmembrane transporter activity"/>
    <property type="evidence" value="ECO:0007669"/>
    <property type="project" value="InterPro"/>
</dbReference>
<dbReference type="InterPro" id="IPR011701">
    <property type="entry name" value="MFS"/>
</dbReference>
<dbReference type="PANTHER" id="PTHR42718">
    <property type="entry name" value="MAJOR FACILITATOR SUPERFAMILY MULTIDRUG TRANSPORTER MFSC"/>
    <property type="match status" value="1"/>
</dbReference>
<dbReference type="Pfam" id="PF07690">
    <property type="entry name" value="MFS_1"/>
    <property type="match status" value="2"/>
</dbReference>
<feature type="transmembrane region" description="Helical" evidence="6">
    <location>
        <begin position="27"/>
        <end position="53"/>
    </location>
</feature>
<feature type="transmembrane region" description="Helical" evidence="6">
    <location>
        <begin position="314"/>
        <end position="333"/>
    </location>
</feature>
<evidence type="ECO:0000256" key="5">
    <source>
        <dbReference type="ARBA" id="ARBA00023136"/>
    </source>
</evidence>
<feature type="transmembrane region" description="Helical" evidence="6">
    <location>
        <begin position="447"/>
        <end position="469"/>
    </location>
</feature>
<keyword evidence="2" id="KW-0813">Transport</keyword>
<organism evidence="8 9">
    <name type="scientific">Actinotignum urinale</name>
    <dbReference type="NCBI Taxonomy" id="190146"/>
    <lineage>
        <taxon>Bacteria</taxon>
        <taxon>Bacillati</taxon>
        <taxon>Actinomycetota</taxon>
        <taxon>Actinomycetes</taxon>
        <taxon>Actinomycetales</taxon>
        <taxon>Actinomycetaceae</taxon>
        <taxon>Actinotignum</taxon>
    </lineage>
</organism>
<evidence type="ECO:0000313" key="9">
    <source>
        <dbReference type="Proteomes" id="UP001281731"/>
    </source>
</evidence>
<feature type="transmembrane region" description="Helical" evidence="6">
    <location>
        <begin position="366"/>
        <end position="386"/>
    </location>
</feature>
<feature type="transmembrane region" description="Helical" evidence="6">
    <location>
        <begin position="184"/>
        <end position="203"/>
    </location>
</feature>
<evidence type="ECO:0000259" key="7">
    <source>
        <dbReference type="PROSITE" id="PS50850"/>
    </source>
</evidence>
<accession>A0AAW9HVQ0</accession>
<keyword evidence="3 6" id="KW-0812">Transmembrane</keyword>
<dbReference type="Gene3D" id="1.20.1250.20">
    <property type="entry name" value="MFS general substrate transporter like domains"/>
    <property type="match status" value="2"/>
</dbReference>
<evidence type="ECO:0000256" key="2">
    <source>
        <dbReference type="ARBA" id="ARBA00022448"/>
    </source>
</evidence>
<feature type="transmembrane region" description="Helical" evidence="6">
    <location>
        <begin position="215"/>
        <end position="233"/>
    </location>
</feature>
<proteinExistence type="predicted"/>
<dbReference type="EMBL" id="JAWNGC010000001">
    <property type="protein sequence ID" value="MDY5154410.1"/>
    <property type="molecule type" value="Genomic_DNA"/>
</dbReference>
<feature type="transmembrane region" description="Helical" evidence="6">
    <location>
        <begin position="123"/>
        <end position="146"/>
    </location>
</feature>
<feature type="transmembrane region" description="Helical" evidence="6">
    <location>
        <begin position="239"/>
        <end position="257"/>
    </location>
</feature>
<comment type="subcellular location">
    <subcellularLocation>
        <location evidence="1">Cell membrane</location>
        <topology evidence="1">Multi-pass membrane protein</topology>
    </subcellularLocation>
</comment>
<dbReference type="GO" id="GO:0005886">
    <property type="term" value="C:plasma membrane"/>
    <property type="evidence" value="ECO:0007669"/>
    <property type="project" value="UniProtKB-SubCell"/>
</dbReference>
<comment type="caution">
    <text evidence="8">The sequence shown here is derived from an EMBL/GenBank/DDBJ whole genome shotgun (WGS) entry which is preliminary data.</text>
</comment>
<keyword evidence="5 6" id="KW-0472">Membrane</keyword>
<dbReference type="AlphaFoldDB" id="A0AAW9HVQ0"/>
<feature type="transmembrane region" description="Helical" evidence="6">
    <location>
        <begin position="340"/>
        <end position="360"/>
    </location>
</feature>
<evidence type="ECO:0000313" key="8">
    <source>
        <dbReference type="EMBL" id="MDY5154410.1"/>
    </source>
</evidence>
<evidence type="ECO:0000256" key="1">
    <source>
        <dbReference type="ARBA" id="ARBA00004651"/>
    </source>
</evidence>
<feature type="domain" description="Major facilitator superfamily (MFS) profile" evidence="7">
    <location>
        <begin position="23"/>
        <end position="470"/>
    </location>
</feature>